<protein>
    <submittedName>
        <fullName evidence="1">Uncharacterized protein</fullName>
    </submittedName>
</protein>
<dbReference type="EMBL" id="VWOX01000014">
    <property type="protein sequence ID" value="KAA5540272.1"/>
    <property type="molecule type" value="Genomic_DNA"/>
</dbReference>
<evidence type="ECO:0000313" key="1">
    <source>
        <dbReference type="EMBL" id="KAA5540272.1"/>
    </source>
</evidence>
<name>A0A5M6D1V8_9BACT</name>
<dbReference type="Proteomes" id="UP000324479">
    <property type="component" value="Unassembled WGS sequence"/>
</dbReference>
<gene>
    <name evidence="1" type="ORF">FYK55_21845</name>
</gene>
<comment type="caution">
    <text evidence="1">The sequence shown here is derived from an EMBL/GenBank/DDBJ whole genome shotgun (WGS) entry which is preliminary data.</text>
</comment>
<sequence>MKLASSVIGEMLSETKTFVHQGLDLDEAAEIVGLPERYKKAVDGADRLSYLPTPAEISAMTEVFRKEQQRRPRRDRMAG</sequence>
<dbReference type="RefSeq" id="WP_150078744.1">
    <property type="nucleotide sequence ID" value="NZ_VWOX01000014.1"/>
</dbReference>
<dbReference type="AlphaFoldDB" id="A0A5M6D1V8"/>
<proteinExistence type="predicted"/>
<keyword evidence="2" id="KW-1185">Reference proteome</keyword>
<evidence type="ECO:0000313" key="2">
    <source>
        <dbReference type="Proteomes" id="UP000324479"/>
    </source>
</evidence>
<reference evidence="1 2" key="1">
    <citation type="submission" date="2019-08" db="EMBL/GenBank/DDBJ databases">
        <authorList>
            <person name="Dhanesh K."/>
            <person name="Kumar G."/>
            <person name="Sasikala C."/>
            <person name="Venkata Ramana C."/>
        </authorList>
    </citation>
    <scope>NUCLEOTIDE SEQUENCE [LARGE SCALE GENOMIC DNA]</scope>
    <source>
        <strain evidence="1 2">JC645</strain>
    </source>
</reference>
<organism evidence="1 2">
    <name type="scientific">Roseiconus nitratireducens</name>
    <dbReference type="NCBI Taxonomy" id="2605748"/>
    <lineage>
        <taxon>Bacteria</taxon>
        <taxon>Pseudomonadati</taxon>
        <taxon>Planctomycetota</taxon>
        <taxon>Planctomycetia</taxon>
        <taxon>Pirellulales</taxon>
        <taxon>Pirellulaceae</taxon>
        <taxon>Roseiconus</taxon>
    </lineage>
</organism>
<accession>A0A5M6D1V8</accession>